<dbReference type="Proteomes" id="UP000236333">
    <property type="component" value="Unassembled WGS sequence"/>
</dbReference>
<accession>A0A2J7ZIS2</accession>
<protein>
    <submittedName>
        <fullName evidence="1">Uncharacterized protein</fullName>
    </submittedName>
</protein>
<sequence length="127" mass="13873">MDGIVCSTLFDPSCFPIGLGCLKEMVANGDVSDEVAAKWDKVVAYAERQGVSIDQLVRACKPLRGLPFGADQGTEEERARTTPAQLREWATSSMERQVDQVLKFLGPLTLPQQPLVPRSDIEAILLA</sequence>
<evidence type="ECO:0000313" key="2">
    <source>
        <dbReference type="Proteomes" id="UP000236333"/>
    </source>
</evidence>
<dbReference type="EMBL" id="PGGS01001652">
    <property type="protein sequence ID" value="PNH00164.1"/>
    <property type="molecule type" value="Genomic_DNA"/>
</dbReference>
<keyword evidence="2" id="KW-1185">Reference proteome</keyword>
<name>A0A2J7ZIS2_9CHLO</name>
<evidence type="ECO:0000313" key="1">
    <source>
        <dbReference type="EMBL" id="PNH00164.1"/>
    </source>
</evidence>
<reference evidence="1 2" key="1">
    <citation type="journal article" date="2017" name="Mol. Biol. Evol.">
        <title>The 4-celled Tetrabaena socialis nuclear genome reveals the essential components for genetic control of cell number at the origin of multicellularity in the volvocine lineage.</title>
        <authorList>
            <person name="Featherston J."/>
            <person name="Arakaki Y."/>
            <person name="Hanschen E.R."/>
            <person name="Ferris P.J."/>
            <person name="Michod R.E."/>
            <person name="Olson B.J.S.C."/>
            <person name="Nozaki H."/>
            <person name="Durand P.M."/>
        </authorList>
    </citation>
    <scope>NUCLEOTIDE SEQUENCE [LARGE SCALE GENOMIC DNA]</scope>
    <source>
        <strain evidence="1 2">NIES-571</strain>
    </source>
</reference>
<organism evidence="1 2">
    <name type="scientific">Tetrabaena socialis</name>
    <dbReference type="NCBI Taxonomy" id="47790"/>
    <lineage>
        <taxon>Eukaryota</taxon>
        <taxon>Viridiplantae</taxon>
        <taxon>Chlorophyta</taxon>
        <taxon>core chlorophytes</taxon>
        <taxon>Chlorophyceae</taxon>
        <taxon>CS clade</taxon>
        <taxon>Chlamydomonadales</taxon>
        <taxon>Tetrabaenaceae</taxon>
        <taxon>Tetrabaena</taxon>
    </lineage>
</organism>
<gene>
    <name evidence="1" type="ORF">TSOC_014027</name>
</gene>
<proteinExistence type="predicted"/>
<dbReference type="AlphaFoldDB" id="A0A2J7ZIS2"/>
<comment type="caution">
    <text evidence="1">The sequence shown here is derived from an EMBL/GenBank/DDBJ whole genome shotgun (WGS) entry which is preliminary data.</text>
</comment>
<dbReference type="OrthoDB" id="555689at2759"/>